<evidence type="ECO:0000256" key="5">
    <source>
        <dbReference type="ARBA" id="ARBA00023136"/>
    </source>
</evidence>
<dbReference type="InterPro" id="IPR026265">
    <property type="entry name" value="LptC"/>
</dbReference>
<dbReference type="Pfam" id="PF06835">
    <property type="entry name" value="LptC"/>
    <property type="match status" value="1"/>
</dbReference>
<dbReference type="PANTHER" id="PTHR37481:SF1">
    <property type="entry name" value="LIPOPOLYSACCHARIDE EXPORT SYSTEM PROTEIN LPTC"/>
    <property type="match status" value="1"/>
</dbReference>
<evidence type="ECO:0000256" key="1">
    <source>
        <dbReference type="ARBA" id="ARBA00022475"/>
    </source>
</evidence>
<organism evidence="7 8">
    <name type="scientific">Hydrogenophaga defluvii</name>
    <dbReference type="NCBI Taxonomy" id="249410"/>
    <lineage>
        <taxon>Bacteria</taxon>
        <taxon>Pseudomonadati</taxon>
        <taxon>Pseudomonadota</taxon>
        <taxon>Betaproteobacteria</taxon>
        <taxon>Burkholderiales</taxon>
        <taxon>Comamonadaceae</taxon>
        <taxon>Hydrogenophaga</taxon>
    </lineage>
</organism>
<keyword evidence="8" id="KW-1185">Reference proteome</keyword>
<evidence type="ECO:0000256" key="2">
    <source>
        <dbReference type="ARBA" id="ARBA00022519"/>
    </source>
</evidence>
<feature type="transmembrane region" description="Helical" evidence="6">
    <location>
        <begin position="20"/>
        <end position="40"/>
    </location>
</feature>
<protein>
    <submittedName>
        <fullName evidence="7">LPS export ABC transporter periplasmic protein LptC</fullName>
    </submittedName>
</protein>
<dbReference type="PANTHER" id="PTHR37481">
    <property type="entry name" value="LIPOPOLYSACCHARIDE EXPORT SYSTEM PROTEIN LPTC"/>
    <property type="match status" value="1"/>
</dbReference>
<dbReference type="NCBIfam" id="TIGR04409">
    <property type="entry name" value="LptC_YrbK"/>
    <property type="match status" value="1"/>
</dbReference>
<name>A0ABW2SEZ5_9BURK</name>
<sequence>MNAPTPAPWGYRLRRGWDRLSIYLPIVLMGLLALGSYWLLRATPETDMPLSERPPQHEPDYFMRGFAVRSFAPDGSLRSDVRGAEARHYPDTDSTEIDQARIRTQPPGSTLTTARADRVTSNADQTEYVLRGNAVVVREAAGANRPRLEFNGEHLRVLTGERRVTSEQPVVLLRGRDQIRANTLDFREATGVALLQGRVQATLQARP</sequence>
<evidence type="ECO:0000313" key="8">
    <source>
        <dbReference type="Proteomes" id="UP001596457"/>
    </source>
</evidence>
<proteinExistence type="predicted"/>
<comment type="caution">
    <text evidence="7">The sequence shown here is derived from an EMBL/GenBank/DDBJ whole genome shotgun (WGS) entry which is preliminary data.</text>
</comment>
<evidence type="ECO:0000256" key="4">
    <source>
        <dbReference type="ARBA" id="ARBA00022989"/>
    </source>
</evidence>
<evidence type="ECO:0000256" key="3">
    <source>
        <dbReference type="ARBA" id="ARBA00022692"/>
    </source>
</evidence>
<evidence type="ECO:0000256" key="6">
    <source>
        <dbReference type="SAM" id="Phobius"/>
    </source>
</evidence>
<reference evidence="8" key="1">
    <citation type="journal article" date="2019" name="Int. J. Syst. Evol. Microbiol.">
        <title>The Global Catalogue of Microorganisms (GCM) 10K type strain sequencing project: providing services to taxonomists for standard genome sequencing and annotation.</title>
        <authorList>
            <consortium name="The Broad Institute Genomics Platform"/>
            <consortium name="The Broad Institute Genome Sequencing Center for Infectious Disease"/>
            <person name="Wu L."/>
            <person name="Ma J."/>
        </authorList>
    </citation>
    <scope>NUCLEOTIDE SEQUENCE [LARGE SCALE GENOMIC DNA]</scope>
    <source>
        <strain evidence="8">CCUG 53903</strain>
    </source>
</reference>
<keyword evidence="4 6" id="KW-1133">Transmembrane helix</keyword>
<keyword evidence="1" id="KW-1003">Cell membrane</keyword>
<dbReference type="InterPro" id="IPR010664">
    <property type="entry name" value="LipoPS_assembly_LptC-rel"/>
</dbReference>
<evidence type="ECO:0000313" key="7">
    <source>
        <dbReference type="EMBL" id="MFC7461735.1"/>
    </source>
</evidence>
<dbReference type="Proteomes" id="UP001596457">
    <property type="component" value="Unassembled WGS sequence"/>
</dbReference>
<dbReference type="RefSeq" id="WP_382202161.1">
    <property type="nucleotide sequence ID" value="NZ_JBHTBZ010000043.1"/>
</dbReference>
<keyword evidence="2" id="KW-0997">Cell inner membrane</keyword>
<keyword evidence="3 6" id="KW-0812">Transmembrane</keyword>
<keyword evidence="5 6" id="KW-0472">Membrane</keyword>
<dbReference type="Gene3D" id="2.60.450.10">
    <property type="entry name" value="Lipopolysaccharide (LPS) transport protein A like domain"/>
    <property type="match status" value="1"/>
</dbReference>
<dbReference type="EMBL" id="JBHTBZ010000043">
    <property type="protein sequence ID" value="MFC7461735.1"/>
    <property type="molecule type" value="Genomic_DNA"/>
</dbReference>
<dbReference type="InterPro" id="IPR052363">
    <property type="entry name" value="LPS_export_LptC"/>
</dbReference>
<gene>
    <name evidence="7" type="primary">lptC</name>
    <name evidence="7" type="ORF">ACFQU0_14975</name>
</gene>
<accession>A0ABW2SEZ5</accession>